<feature type="compositionally biased region" description="Low complexity" evidence="1">
    <location>
        <begin position="1"/>
        <end position="10"/>
    </location>
</feature>
<reference evidence="3 4" key="1">
    <citation type="journal article" date="2018" name="Evol. Lett.">
        <title>Horizontal gene cluster transfer increased hallucinogenic mushroom diversity.</title>
        <authorList>
            <person name="Reynolds H.T."/>
            <person name="Vijayakumar V."/>
            <person name="Gluck-Thaler E."/>
            <person name="Korotkin H.B."/>
            <person name="Matheny P.B."/>
            <person name="Slot J.C."/>
        </authorList>
    </citation>
    <scope>NUCLEOTIDE SEQUENCE [LARGE SCALE GENOMIC DNA]</scope>
    <source>
        <strain evidence="3 4">SRW20</strain>
    </source>
</reference>
<dbReference type="InParanoid" id="A0A409YAB3"/>
<proteinExistence type="predicted"/>
<feature type="transmembrane region" description="Helical" evidence="2">
    <location>
        <begin position="203"/>
        <end position="225"/>
    </location>
</feature>
<comment type="caution">
    <text evidence="3">The sequence shown here is derived from an EMBL/GenBank/DDBJ whole genome shotgun (WGS) entry which is preliminary data.</text>
</comment>
<feature type="compositionally biased region" description="Basic residues" evidence="1">
    <location>
        <begin position="276"/>
        <end position="286"/>
    </location>
</feature>
<accession>A0A409YAB3</accession>
<feature type="compositionally biased region" description="Polar residues" evidence="1">
    <location>
        <begin position="170"/>
        <end position="180"/>
    </location>
</feature>
<keyword evidence="2" id="KW-1133">Transmembrane helix</keyword>
<keyword evidence="2" id="KW-0472">Membrane</keyword>
<name>A0A409YAB3_9AGAR</name>
<feature type="region of interest" description="Disordered" evidence="1">
    <location>
        <begin position="1"/>
        <end position="49"/>
    </location>
</feature>
<feature type="compositionally biased region" description="Polar residues" evidence="1">
    <location>
        <begin position="150"/>
        <end position="162"/>
    </location>
</feature>
<evidence type="ECO:0000256" key="2">
    <source>
        <dbReference type="SAM" id="Phobius"/>
    </source>
</evidence>
<feature type="compositionally biased region" description="Polar residues" evidence="1">
    <location>
        <begin position="487"/>
        <end position="496"/>
    </location>
</feature>
<gene>
    <name evidence="3" type="ORF">CVT26_009301</name>
</gene>
<feature type="region of interest" description="Disordered" evidence="1">
    <location>
        <begin position="484"/>
        <end position="505"/>
    </location>
</feature>
<keyword evidence="4" id="KW-1185">Reference proteome</keyword>
<feature type="region of interest" description="Disordered" evidence="1">
    <location>
        <begin position="150"/>
        <end position="195"/>
    </location>
</feature>
<evidence type="ECO:0000313" key="3">
    <source>
        <dbReference type="EMBL" id="PPQ99946.1"/>
    </source>
</evidence>
<dbReference type="EMBL" id="NHYE01001037">
    <property type="protein sequence ID" value="PPQ99946.1"/>
    <property type="molecule type" value="Genomic_DNA"/>
</dbReference>
<feature type="region of interest" description="Disordered" evidence="1">
    <location>
        <begin position="276"/>
        <end position="382"/>
    </location>
</feature>
<evidence type="ECO:0000256" key="1">
    <source>
        <dbReference type="SAM" id="MobiDB-lite"/>
    </source>
</evidence>
<feature type="region of interest" description="Disordered" evidence="1">
    <location>
        <begin position="525"/>
        <end position="630"/>
    </location>
</feature>
<evidence type="ECO:0000313" key="4">
    <source>
        <dbReference type="Proteomes" id="UP000284706"/>
    </source>
</evidence>
<sequence>MAKPLSSSSPECPPPSLPASCSAWADQGPSYHSRHRRRRKPKSSQSVAPSSGLLVLLASVASASTAGGSPAPPVFLCPSINANGLCGPTPAVSSSSAAATITPSPPDSSTFLATSGRHLPDQFRPDSNGMWRRVPTYTLFGSTVTVNCDSPTHSPAPSSESVQEGVVKSPANSTSTTSTYDIRDSLPPGWKPSDKPYQSRTPLILSLSLVLALFICFFIVGCLFWRSNTKKKRSKDIEAKARRLPGENDTRDLIEKEVKSRQKVWARATARWRANVRHSARRRRGARLGSRLSTGHQSNLSIDRPRSQRADSMSMRSHASSRRSSVVSLAEETHGESVVPTSPSPSQNRSLEVVPAPPASPSLPPAYQQERQSSRPHFPLNNASSELQLSNLILRPSHTSPLSITPSVSGSINVLHSDLPELVSLNAAHVATDDKALLARLADLASSPPPDASGSTSMPGVEVSAPAWDDDDVGDLGSDFMIAGSHPSDTSESTPGTMFPQPPSKERLAAAERYMYPFSIDDLDTLEVDAGPSAPPFQEDSSPPLPDSHMLPSAPPLSEADEFPQGILQASAPDWDSMTEHASPTEEPSGQDHDRIRTESTPIGPPSFPAPPTPISTSTADSIALPGYRP</sequence>
<feature type="compositionally biased region" description="Low complexity" evidence="1">
    <location>
        <begin position="310"/>
        <end position="328"/>
    </location>
</feature>
<protein>
    <submittedName>
        <fullName evidence="3">Uncharacterized protein</fullName>
    </submittedName>
</protein>
<feature type="compositionally biased region" description="Low complexity" evidence="1">
    <location>
        <begin position="91"/>
        <end position="110"/>
    </location>
</feature>
<feature type="compositionally biased region" description="Pro residues" evidence="1">
    <location>
        <begin position="603"/>
        <end position="614"/>
    </location>
</feature>
<feature type="compositionally biased region" description="Basic residues" evidence="1">
    <location>
        <begin position="32"/>
        <end position="42"/>
    </location>
</feature>
<keyword evidence="2" id="KW-0812">Transmembrane</keyword>
<feature type="compositionally biased region" description="Polar residues" evidence="1">
    <location>
        <begin position="339"/>
        <end position="350"/>
    </location>
</feature>
<dbReference type="OrthoDB" id="2756128at2759"/>
<feature type="compositionally biased region" description="Pro residues" evidence="1">
    <location>
        <begin position="355"/>
        <end position="364"/>
    </location>
</feature>
<organism evidence="3 4">
    <name type="scientific">Gymnopilus dilepis</name>
    <dbReference type="NCBI Taxonomy" id="231916"/>
    <lineage>
        <taxon>Eukaryota</taxon>
        <taxon>Fungi</taxon>
        <taxon>Dikarya</taxon>
        <taxon>Basidiomycota</taxon>
        <taxon>Agaricomycotina</taxon>
        <taxon>Agaricomycetes</taxon>
        <taxon>Agaricomycetidae</taxon>
        <taxon>Agaricales</taxon>
        <taxon>Agaricineae</taxon>
        <taxon>Hymenogastraceae</taxon>
        <taxon>Gymnopilus</taxon>
    </lineage>
</organism>
<dbReference type="Proteomes" id="UP000284706">
    <property type="component" value="Unassembled WGS sequence"/>
</dbReference>
<feature type="region of interest" description="Disordered" evidence="1">
    <location>
        <begin position="91"/>
        <end position="127"/>
    </location>
</feature>
<dbReference type="AlphaFoldDB" id="A0A409YAB3"/>
<feature type="compositionally biased region" description="Low complexity" evidence="1">
    <location>
        <begin position="615"/>
        <end position="624"/>
    </location>
</feature>